<dbReference type="CDD" id="cd02226">
    <property type="entry name" value="cupin_YdbB-like"/>
    <property type="match status" value="1"/>
</dbReference>
<proteinExistence type="predicted"/>
<dbReference type="Gene3D" id="2.60.120.10">
    <property type="entry name" value="Jelly Rolls"/>
    <property type="match status" value="1"/>
</dbReference>
<dbReference type="InterPro" id="IPR014710">
    <property type="entry name" value="RmlC-like_jellyroll"/>
</dbReference>
<gene>
    <name evidence="2" type="ORF">SAMN05660359_00915</name>
</gene>
<evidence type="ECO:0000313" key="2">
    <source>
        <dbReference type="EMBL" id="SFO00726.1"/>
    </source>
</evidence>
<evidence type="ECO:0000313" key="3">
    <source>
        <dbReference type="Proteomes" id="UP000183642"/>
    </source>
</evidence>
<dbReference type="InterPro" id="IPR011051">
    <property type="entry name" value="RmlC_Cupin_sf"/>
</dbReference>
<evidence type="ECO:0000259" key="1">
    <source>
        <dbReference type="Pfam" id="PF07883"/>
    </source>
</evidence>
<dbReference type="EMBL" id="FOWE01000002">
    <property type="protein sequence ID" value="SFO00726.1"/>
    <property type="molecule type" value="Genomic_DNA"/>
</dbReference>
<sequence length="102" mass="11270">MKRPVDLAAVLAGIDEPWSPRTVAVLNDYDVRVVHTRGRFTRHSHLETDEVFLVLSGSLTIRMDNGDVTLGPGQLYVVPKGTPHQPYSPDGAQVLLVERAPR</sequence>
<dbReference type="InterPro" id="IPR052044">
    <property type="entry name" value="PKS_Associated_Protein"/>
</dbReference>
<name>A0A1I5DNG9_9ACTN</name>
<organism evidence="2 3">
    <name type="scientific">Geodermatophilus obscurus</name>
    <dbReference type="NCBI Taxonomy" id="1861"/>
    <lineage>
        <taxon>Bacteria</taxon>
        <taxon>Bacillati</taxon>
        <taxon>Actinomycetota</taxon>
        <taxon>Actinomycetes</taxon>
        <taxon>Geodermatophilales</taxon>
        <taxon>Geodermatophilaceae</taxon>
        <taxon>Geodermatophilus</taxon>
    </lineage>
</organism>
<dbReference type="Proteomes" id="UP000183642">
    <property type="component" value="Unassembled WGS sequence"/>
</dbReference>
<dbReference type="PANTHER" id="PTHR36114">
    <property type="entry name" value="16.7 KDA PROTEIN IN WHIE LOCUS"/>
    <property type="match status" value="1"/>
</dbReference>
<reference evidence="3" key="1">
    <citation type="submission" date="2016-10" db="EMBL/GenBank/DDBJ databases">
        <authorList>
            <person name="Varghese N."/>
            <person name="Submissions S."/>
        </authorList>
    </citation>
    <scope>NUCLEOTIDE SEQUENCE [LARGE SCALE GENOMIC DNA]</scope>
    <source>
        <strain evidence="3">DSM 43161</strain>
    </source>
</reference>
<protein>
    <submittedName>
        <fullName evidence="2">Cupin domain-containing protein</fullName>
    </submittedName>
</protein>
<dbReference type="Pfam" id="PF07883">
    <property type="entry name" value="Cupin_2"/>
    <property type="match status" value="1"/>
</dbReference>
<feature type="domain" description="Cupin type-2" evidence="1">
    <location>
        <begin position="36"/>
        <end position="92"/>
    </location>
</feature>
<dbReference type="PANTHER" id="PTHR36114:SF1">
    <property type="entry name" value="16.7 KDA PROTEIN IN WHIE LOCUS"/>
    <property type="match status" value="1"/>
</dbReference>
<accession>A0A1I5DNG9</accession>
<dbReference type="AlphaFoldDB" id="A0A1I5DNG9"/>
<keyword evidence="3" id="KW-1185">Reference proteome</keyword>
<dbReference type="InterPro" id="IPR013096">
    <property type="entry name" value="Cupin_2"/>
</dbReference>
<dbReference type="RefSeq" id="WP_075012322.1">
    <property type="nucleotide sequence ID" value="NZ_FOWE01000002.1"/>
</dbReference>
<dbReference type="SUPFAM" id="SSF51182">
    <property type="entry name" value="RmlC-like cupins"/>
    <property type="match status" value="1"/>
</dbReference>